<dbReference type="EMBL" id="FZNT01000003">
    <property type="protein sequence ID" value="SNR47832.1"/>
    <property type="molecule type" value="Genomic_DNA"/>
</dbReference>
<keyword evidence="4" id="KW-1185">Reference proteome</keyword>
<dbReference type="PROSITE" id="PS51257">
    <property type="entry name" value="PROKAR_LIPOPROTEIN"/>
    <property type="match status" value="1"/>
</dbReference>
<dbReference type="RefSeq" id="WP_089381039.1">
    <property type="nucleotide sequence ID" value="NZ_FZNT01000003.1"/>
</dbReference>
<evidence type="ECO:0000313" key="3">
    <source>
        <dbReference type="EMBL" id="SNR47832.1"/>
    </source>
</evidence>
<keyword evidence="1" id="KW-0732">Signal</keyword>
<reference evidence="3 4" key="1">
    <citation type="submission" date="2017-06" db="EMBL/GenBank/DDBJ databases">
        <authorList>
            <person name="Kim H.J."/>
            <person name="Triplett B.A."/>
        </authorList>
    </citation>
    <scope>NUCLEOTIDE SEQUENCE [LARGE SCALE GENOMIC DNA]</scope>
    <source>
        <strain evidence="3 4">DSM 29150</strain>
    </source>
</reference>
<feature type="chain" id="PRO_5012624621" description="Heavy metal binding domain-containing protein" evidence="1">
    <location>
        <begin position="23"/>
        <end position="151"/>
    </location>
</feature>
<protein>
    <recommendedName>
        <fullName evidence="2">Heavy metal binding domain-containing protein</fullName>
    </recommendedName>
</protein>
<dbReference type="InterPro" id="IPR045800">
    <property type="entry name" value="HMBD"/>
</dbReference>
<gene>
    <name evidence="3" type="ORF">SAMN06265371_103391</name>
</gene>
<dbReference type="OrthoDB" id="1523860at2"/>
<evidence type="ECO:0000313" key="4">
    <source>
        <dbReference type="Proteomes" id="UP000198384"/>
    </source>
</evidence>
<feature type="domain" description="Heavy metal binding" evidence="2">
    <location>
        <begin position="50"/>
        <end position="77"/>
    </location>
</feature>
<organism evidence="3 4">
    <name type="scientific">Lutibacter agarilyticus</name>
    <dbReference type="NCBI Taxonomy" id="1109740"/>
    <lineage>
        <taxon>Bacteria</taxon>
        <taxon>Pseudomonadati</taxon>
        <taxon>Bacteroidota</taxon>
        <taxon>Flavobacteriia</taxon>
        <taxon>Flavobacteriales</taxon>
        <taxon>Flavobacteriaceae</taxon>
        <taxon>Lutibacter</taxon>
    </lineage>
</organism>
<dbReference type="Proteomes" id="UP000198384">
    <property type="component" value="Unassembled WGS sequence"/>
</dbReference>
<sequence>MKKSILLVAAIFSMAVMFTSCKETKKEEVKAESHEGHDHSADEKLADANFQCPMDCEKGKTYAEAGPCPVCKMDLKEQSVATPIHAEGCTCNDGGECTCESGKCKCMAENTSTAKECAKCEPGECSCKAKEVAKSEKECSHCEPGSCECKA</sequence>
<evidence type="ECO:0000256" key="1">
    <source>
        <dbReference type="SAM" id="SignalP"/>
    </source>
</evidence>
<dbReference type="Pfam" id="PF19335">
    <property type="entry name" value="HMBD"/>
    <property type="match status" value="1"/>
</dbReference>
<proteinExistence type="predicted"/>
<evidence type="ECO:0000259" key="2">
    <source>
        <dbReference type="Pfam" id="PF19335"/>
    </source>
</evidence>
<name>A0A238WMR6_9FLAO</name>
<dbReference type="AlphaFoldDB" id="A0A238WMR6"/>
<feature type="signal peptide" evidence="1">
    <location>
        <begin position="1"/>
        <end position="22"/>
    </location>
</feature>
<dbReference type="GO" id="GO:0046872">
    <property type="term" value="F:metal ion binding"/>
    <property type="evidence" value="ECO:0007669"/>
    <property type="project" value="InterPro"/>
</dbReference>
<accession>A0A238WMR6</accession>